<dbReference type="Proteomes" id="UP000187203">
    <property type="component" value="Unassembled WGS sequence"/>
</dbReference>
<sequence length="253" mass="28233">MAIVGAIVAEALGLLLAANFGSGKLGFCRTFPFFFIGNIMGFLFTAARTHCHVSSCGSGVNCLEFSALPLMVNSFYCCLPSKLILTLCYCEFFFIAIALLAHYYCCVTPMAKQAGSPQVDSLYDAWIEVSDCMLDFDKDRALEDTTSAQGSYHLVNEYIAGACDENWFLVIEETYRARLGRGDMTPATIQPVFSVGKKFNDAKTTKLFDWLQHYGKPNNNMSILHRHCYSALLPVGQSWRLYPWRLSPCLPLD</sequence>
<comment type="caution">
    <text evidence="2">The sequence shown here is derived from an EMBL/GenBank/DDBJ whole genome shotgun (WGS) entry which is preliminary data.</text>
</comment>
<gene>
    <name evidence="2" type="ORF">COLO4_04977</name>
</gene>
<evidence type="ECO:0000313" key="3">
    <source>
        <dbReference type="Proteomes" id="UP000187203"/>
    </source>
</evidence>
<reference evidence="3" key="1">
    <citation type="submission" date="2013-09" db="EMBL/GenBank/DDBJ databases">
        <title>Corchorus olitorius genome sequencing.</title>
        <authorList>
            <person name="Alam M."/>
            <person name="Haque M.S."/>
            <person name="Islam M.S."/>
            <person name="Emdad E.M."/>
            <person name="Islam M.M."/>
            <person name="Ahmed B."/>
            <person name="Halim A."/>
            <person name="Hossen Q.M.M."/>
            <person name="Hossain M.Z."/>
            <person name="Ahmed R."/>
            <person name="Khan M.M."/>
            <person name="Islam R."/>
            <person name="Rashid M.M."/>
            <person name="Khan S.A."/>
            <person name="Rahman M.S."/>
            <person name="Alam M."/>
            <person name="Yahiya A.S."/>
            <person name="Khan M.S."/>
            <person name="Azam M.S."/>
            <person name="Haque T."/>
            <person name="Lashkar M.Z.H."/>
            <person name="Akhand A.I."/>
            <person name="Morshed G."/>
            <person name="Roy S."/>
            <person name="Uddin K.S."/>
            <person name="Rabeya T."/>
            <person name="Hossain A.S."/>
            <person name="Chowdhury A."/>
            <person name="Snigdha A.R."/>
            <person name="Mortoza M.S."/>
            <person name="Matin S.A."/>
            <person name="Hoque S.M.E."/>
            <person name="Islam M.K."/>
            <person name="Roy D.K."/>
            <person name="Haider R."/>
            <person name="Moosa M.M."/>
            <person name="Elias S.M."/>
            <person name="Hasan A.M."/>
            <person name="Jahan S."/>
            <person name="Shafiuddin M."/>
            <person name="Mahmood N."/>
            <person name="Shommy N.S."/>
        </authorList>
    </citation>
    <scope>NUCLEOTIDE SEQUENCE [LARGE SCALE GENOMIC DNA]</scope>
    <source>
        <strain evidence="3">cv. O-4</strain>
    </source>
</reference>
<accession>A0A1R3KSE0</accession>
<keyword evidence="1" id="KW-1133">Transmembrane helix</keyword>
<keyword evidence="3" id="KW-1185">Reference proteome</keyword>
<feature type="transmembrane region" description="Helical" evidence="1">
    <location>
        <begin position="83"/>
        <end position="104"/>
    </location>
</feature>
<proteinExistence type="predicted"/>
<protein>
    <submittedName>
        <fullName evidence="2">Uncharacterized protein</fullName>
    </submittedName>
</protein>
<name>A0A1R3KSE0_9ROSI</name>
<dbReference type="EMBL" id="AWUE01012101">
    <property type="protein sequence ID" value="OMP09948.1"/>
    <property type="molecule type" value="Genomic_DNA"/>
</dbReference>
<keyword evidence="1" id="KW-0812">Transmembrane</keyword>
<organism evidence="2 3">
    <name type="scientific">Corchorus olitorius</name>
    <dbReference type="NCBI Taxonomy" id="93759"/>
    <lineage>
        <taxon>Eukaryota</taxon>
        <taxon>Viridiplantae</taxon>
        <taxon>Streptophyta</taxon>
        <taxon>Embryophyta</taxon>
        <taxon>Tracheophyta</taxon>
        <taxon>Spermatophyta</taxon>
        <taxon>Magnoliopsida</taxon>
        <taxon>eudicotyledons</taxon>
        <taxon>Gunneridae</taxon>
        <taxon>Pentapetalae</taxon>
        <taxon>rosids</taxon>
        <taxon>malvids</taxon>
        <taxon>Malvales</taxon>
        <taxon>Malvaceae</taxon>
        <taxon>Grewioideae</taxon>
        <taxon>Apeibeae</taxon>
        <taxon>Corchorus</taxon>
    </lineage>
</organism>
<feature type="transmembrane region" description="Helical" evidence="1">
    <location>
        <begin position="27"/>
        <end position="47"/>
    </location>
</feature>
<evidence type="ECO:0000313" key="2">
    <source>
        <dbReference type="EMBL" id="OMP09948.1"/>
    </source>
</evidence>
<evidence type="ECO:0000256" key="1">
    <source>
        <dbReference type="SAM" id="Phobius"/>
    </source>
</evidence>
<keyword evidence="1" id="KW-0472">Membrane</keyword>
<dbReference type="AlphaFoldDB" id="A0A1R3KSE0"/>